<dbReference type="InterPro" id="IPR050330">
    <property type="entry name" value="Bact_OuterMem_StrucFunc"/>
</dbReference>
<dbReference type="SUPFAM" id="SSF103647">
    <property type="entry name" value="TSP type-3 repeat"/>
    <property type="match status" value="1"/>
</dbReference>
<dbReference type="PANTHER" id="PTHR30329:SF21">
    <property type="entry name" value="LIPOPROTEIN YIAD-RELATED"/>
    <property type="match status" value="1"/>
</dbReference>
<dbReference type="AlphaFoldDB" id="A0A484HDU8"/>
<dbReference type="InterPro" id="IPR028974">
    <property type="entry name" value="TSP_type-3_rpt"/>
</dbReference>
<feature type="chain" id="PRO_5019770698" description="OmpA-like domain-containing protein" evidence="5">
    <location>
        <begin position="23"/>
        <end position="462"/>
    </location>
</feature>
<feature type="signal peptide" evidence="5">
    <location>
        <begin position="1"/>
        <end position="22"/>
    </location>
</feature>
<dbReference type="SUPFAM" id="SSF103088">
    <property type="entry name" value="OmpA-like"/>
    <property type="match status" value="1"/>
</dbReference>
<dbReference type="GO" id="GO:0009279">
    <property type="term" value="C:cell outer membrane"/>
    <property type="evidence" value="ECO:0007669"/>
    <property type="project" value="UniProtKB-SubCell"/>
</dbReference>
<protein>
    <recommendedName>
        <fullName evidence="9">OmpA-like domain-containing protein</fullName>
    </recommendedName>
</protein>
<evidence type="ECO:0000256" key="5">
    <source>
        <dbReference type="SAM" id="SignalP"/>
    </source>
</evidence>
<evidence type="ECO:0000259" key="6">
    <source>
        <dbReference type="PROSITE" id="PS50234"/>
    </source>
</evidence>
<evidence type="ECO:0000313" key="8">
    <source>
        <dbReference type="EMBL" id="VEN72600.1"/>
    </source>
</evidence>
<evidence type="ECO:0000256" key="3">
    <source>
        <dbReference type="ARBA" id="ARBA00023237"/>
    </source>
</evidence>
<dbReference type="InterPro" id="IPR036465">
    <property type="entry name" value="vWFA_dom_sf"/>
</dbReference>
<dbReference type="Gene3D" id="3.40.50.410">
    <property type="entry name" value="von Willebrand factor, type A domain"/>
    <property type="match status" value="1"/>
</dbReference>
<dbReference type="InterPro" id="IPR036737">
    <property type="entry name" value="OmpA-like_sf"/>
</dbReference>
<dbReference type="InterPro" id="IPR002035">
    <property type="entry name" value="VWF_A"/>
</dbReference>
<feature type="domain" description="VWFA" evidence="6">
    <location>
        <begin position="47"/>
        <end position="252"/>
    </location>
</feature>
<evidence type="ECO:0000256" key="4">
    <source>
        <dbReference type="PROSITE-ProRule" id="PRU00473"/>
    </source>
</evidence>
<dbReference type="PANTHER" id="PTHR30329">
    <property type="entry name" value="STATOR ELEMENT OF FLAGELLAR MOTOR COMPLEX"/>
    <property type="match status" value="1"/>
</dbReference>
<dbReference type="PROSITE" id="PS01068">
    <property type="entry name" value="OMPA_1"/>
    <property type="match status" value="1"/>
</dbReference>
<gene>
    <name evidence="8" type="ORF">EPICR_10099</name>
</gene>
<dbReference type="InterPro" id="IPR006690">
    <property type="entry name" value="OMPA-like_CS"/>
</dbReference>
<evidence type="ECO:0000256" key="1">
    <source>
        <dbReference type="ARBA" id="ARBA00004442"/>
    </source>
</evidence>
<dbReference type="PRINTS" id="PR01021">
    <property type="entry name" value="OMPADOMAIN"/>
</dbReference>
<dbReference type="PROSITE" id="PS51257">
    <property type="entry name" value="PROKAR_LIPOPROTEIN"/>
    <property type="match status" value="1"/>
</dbReference>
<name>A0A484HDU8_9BACT</name>
<dbReference type="InterPro" id="IPR006665">
    <property type="entry name" value="OmpA-like"/>
</dbReference>
<dbReference type="GO" id="GO:0005509">
    <property type="term" value="F:calcium ion binding"/>
    <property type="evidence" value="ECO:0007669"/>
    <property type="project" value="InterPro"/>
</dbReference>
<evidence type="ECO:0000256" key="2">
    <source>
        <dbReference type="ARBA" id="ARBA00023136"/>
    </source>
</evidence>
<comment type="subcellular location">
    <subcellularLocation>
        <location evidence="1">Cell outer membrane</location>
    </subcellularLocation>
</comment>
<accession>A0A484HDU8</accession>
<dbReference type="Pfam" id="PF00691">
    <property type="entry name" value="OmpA"/>
    <property type="match status" value="1"/>
</dbReference>
<proteinExistence type="predicted"/>
<dbReference type="EMBL" id="CAACVI010000001">
    <property type="protein sequence ID" value="VEN72600.1"/>
    <property type="molecule type" value="Genomic_DNA"/>
</dbReference>
<sequence length="462" mass="51640">MKKGFFVTMLVGIVGALSVGCASFNPPAGMFDPYTFKDGKYLSDVENLYVIMDATSSMSQRYGSYSKLEIARDFLTAFNQSLPNLEMKSALRVQGPEVWGYLGWRYYNVNRYYNRSKDDTYLRTDIGDYSKFSFQSAINDVMGMARYDGEESDSSMAAAIAAASDDLADTKGKTALMVVTDSSGINAEAAKAAQNLVKRYGDRICVYPVFVEDVQNDNALIQKFLSISGCGFPATTRALQSEMEMARYVDKIFFVDEDGDGVSHTADKCPNTPSGAKVGSNGCWLLSTALFDTGRSVIKESAYAELNDVAKVLEDNPHATVEIQGHTDNQGSRGYNEDLSQKRADAVMAYLVDKGVALERLWARGFGASNPADGNDTEKGRSINRRVELKTIKNIYDPVYHNMYPGYYKYRHYKGYQEYYRDINERAALLKGKKQDVEPDADDDAHLYFMHKAYQQFQGKTR</sequence>
<keyword evidence="5" id="KW-0732">Signal</keyword>
<evidence type="ECO:0000259" key="7">
    <source>
        <dbReference type="PROSITE" id="PS51123"/>
    </source>
</evidence>
<feature type="domain" description="OmpA-like" evidence="7">
    <location>
        <begin position="278"/>
        <end position="395"/>
    </location>
</feature>
<dbReference type="CDD" id="cd07185">
    <property type="entry name" value="OmpA_C-like"/>
    <property type="match status" value="1"/>
</dbReference>
<reference evidence="8" key="1">
    <citation type="submission" date="2019-01" db="EMBL/GenBank/DDBJ databases">
        <authorList>
            <consortium name="Genoscope - CEA"/>
            <person name="William W."/>
        </authorList>
    </citation>
    <scope>NUCLEOTIDE SEQUENCE</scope>
    <source>
        <strain evidence="8">CR-1</strain>
    </source>
</reference>
<dbReference type="InterPro" id="IPR006664">
    <property type="entry name" value="OMP_bac"/>
</dbReference>
<dbReference type="PROSITE" id="PS51123">
    <property type="entry name" value="OMPA_2"/>
    <property type="match status" value="1"/>
</dbReference>
<keyword evidence="2 4" id="KW-0472">Membrane</keyword>
<keyword evidence="3" id="KW-0998">Cell outer membrane</keyword>
<dbReference type="SUPFAM" id="SSF53300">
    <property type="entry name" value="vWA-like"/>
    <property type="match status" value="1"/>
</dbReference>
<dbReference type="Gene3D" id="3.30.1330.60">
    <property type="entry name" value="OmpA-like domain"/>
    <property type="match status" value="1"/>
</dbReference>
<organism evidence="8">
    <name type="scientific">uncultured Desulfobacteraceae bacterium</name>
    <dbReference type="NCBI Taxonomy" id="218296"/>
    <lineage>
        <taxon>Bacteria</taxon>
        <taxon>Pseudomonadati</taxon>
        <taxon>Thermodesulfobacteriota</taxon>
        <taxon>Desulfobacteria</taxon>
        <taxon>Desulfobacterales</taxon>
        <taxon>Desulfobacteraceae</taxon>
        <taxon>environmental samples</taxon>
    </lineage>
</organism>
<dbReference type="PROSITE" id="PS50234">
    <property type="entry name" value="VWFA"/>
    <property type="match status" value="1"/>
</dbReference>
<evidence type="ECO:0008006" key="9">
    <source>
        <dbReference type="Google" id="ProtNLM"/>
    </source>
</evidence>